<reference evidence="1" key="1">
    <citation type="submission" date="2023-04" db="EMBL/GenBank/DDBJ databases">
        <title>Candida boidinii NBRC 1967.</title>
        <authorList>
            <person name="Ichikawa N."/>
            <person name="Sato H."/>
            <person name="Tonouchi N."/>
        </authorList>
    </citation>
    <scope>NUCLEOTIDE SEQUENCE</scope>
    <source>
        <strain evidence="1">NBRC 1967</strain>
    </source>
</reference>
<dbReference type="Proteomes" id="UP001165101">
    <property type="component" value="Unassembled WGS sequence"/>
</dbReference>
<organism evidence="1 2">
    <name type="scientific">Candida boidinii</name>
    <name type="common">Yeast</name>
    <dbReference type="NCBI Taxonomy" id="5477"/>
    <lineage>
        <taxon>Eukaryota</taxon>
        <taxon>Fungi</taxon>
        <taxon>Dikarya</taxon>
        <taxon>Ascomycota</taxon>
        <taxon>Saccharomycotina</taxon>
        <taxon>Pichiomycetes</taxon>
        <taxon>Pichiales</taxon>
        <taxon>Pichiaceae</taxon>
        <taxon>Ogataea</taxon>
        <taxon>Ogataea/Candida clade</taxon>
    </lineage>
</organism>
<proteinExistence type="predicted"/>
<gene>
    <name evidence="1" type="ORF">Cboi01_000526600</name>
</gene>
<sequence>MKARFKINNKNTVTARQFFRPEKLVGSPNPTGSYKIKPRKEIDETVHDNYDTEKDNKEDGQSKETVNQVEYYQTSYQEGDTDLPKDKSTAFVSTQSNSADNRPQNIRYFPNLARVLKDPMSSSKLLPYKDFNKMLPKPIEFFATNRQDSLKINANWLYVNKCDLRDIYSIYGSGKIYSSIMKQNTYFNIIEGLIAHQEHELAKNKKIIQDSSETKFWRNIMKRTRYHSYLRQQYSDISEFDIHEFIRCRINNNFDDDHIGNRITDVDASADEIEANEELVNELAEEVEDLESIERIDKTEIPVIENSVISQELEVTLKKLYLRNADFKNYYNRELLRLQNIFSSGDSAEIMTMGIYNTDESHLIESLDDFGKMENNKSHIAFKP</sequence>
<accession>A0ACB5U0N4</accession>
<protein>
    <submittedName>
        <fullName evidence="1">Unnamed protein product</fullName>
    </submittedName>
</protein>
<comment type="caution">
    <text evidence="1">The sequence shown here is derived from an EMBL/GenBank/DDBJ whole genome shotgun (WGS) entry which is preliminary data.</text>
</comment>
<dbReference type="EMBL" id="BSXV01003934">
    <property type="protein sequence ID" value="GME99352.1"/>
    <property type="molecule type" value="Genomic_DNA"/>
</dbReference>
<keyword evidence="2" id="KW-1185">Reference proteome</keyword>
<evidence type="ECO:0000313" key="2">
    <source>
        <dbReference type="Proteomes" id="UP001165101"/>
    </source>
</evidence>
<evidence type="ECO:0000313" key="1">
    <source>
        <dbReference type="EMBL" id="GME99352.1"/>
    </source>
</evidence>
<name>A0ACB5U0N4_CANBO</name>